<dbReference type="AlphaFoldDB" id="A0A227J8U1"/>
<dbReference type="SUPFAM" id="SSF54197">
    <property type="entry name" value="HIT-like"/>
    <property type="match status" value="1"/>
</dbReference>
<dbReference type="InterPro" id="IPR001310">
    <property type="entry name" value="Histidine_triad_HIT"/>
</dbReference>
<dbReference type="OrthoDB" id="9784774at2"/>
<dbReference type="STRING" id="670.ACZ92_17370"/>
<accession>A0A227J8U1</accession>
<gene>
    <name evidence="5" type="ORF">CA163_17455</name>
</gene>
<reference evidence="5 6" key="1">
    <citation type="journal article" date="2017" name="Appl. Environ. Microbiol.">
        <title>Parallel evolution of two clades of a major Atlantic endemic Vibrio parahaemolyticus pathogen lineage by independent acquisition of related pathogenicity islands.</title>
        <authorList>
            <person name="Xu F."/>
            <person name="Gonzalez-Escalona N."/>
            <person name="Drees K.P."/>
            <person name="Sebra R.P."/>
            <person name="Cooper V.S."/>
            <person name="Jones S.H."/>
            <person name="Whistler C.A."/>
        </authorList>
    </citation>
    <scope>NUCLEOTIDE SEQUENCE [LARGE SCALE GENOMIC DNA]</scope>
    <source>
        <strain evidence="5 6">MAVP-3</strain>
    </source>
</reference>
<protein>
    <submittedName>
        <fullName evidence="5">HIT family protein</fullName>
    </submittedName>
</protein>
<evidence type="ECO:0000256" key="3">
    <source>
        <dbReference type="PROSITE-ProRule" id="PRU00464"/>
    </source>
</evidence>
<dbReference type="InterPro" id="IPR011146">
    <property type="entry name" value="HIT-like"/>
</dbReference>
<organism evidence="5 6">
    <name type="scientific">Vibrio parahaemolyticus</name>
    <dbReference type="NCBI Taxonomy" id="670"/>
    <lineage>
        <taxon>Bacteria</taxon>
        <taxon>Pseudomonadati</taxon>
        <taxon>Pseudomonadota</taxon>
        <taxon>Gammaproteobacteria</taxon>
        <taxon>Vibrionales</taxon>
        <taxon>Vibrionaceae</taxon>
        <taxon>Vibrio</taxon>
    </lineage>
</organism>
<name>A0A227J8U1_VIBPH</name>
<dbReference type="PRINTS" id="PR00332">
    <property type="entry name" value="HISTRIAD"/>
</dbReference>
<sequence length="138" mass="15980">MIGVQVATIVEQIVNREIDSVIVYESDQVIAFADHDPINFGHILICPKTQYRTFIDLPESVFFEITDVARDLYKRIEAKFNPNGIGFMQNNGEAPHFNELDHYHLHIFPRFHGDQYGWVSSELGIQTMDKLRESLKDL</sequence>
<feature type="active site" description="Tele-AMP-histidine intermediate" evidence="1">
    <location>
        <position position="104"/>
    </location>
</feature>
<comment type="caution">
    <text evidence="5">The sequence shown here is derived from an EMBL/GenBank/DDBJ whole genome shotgun (WGS) entry which is preliminary data.</text>
</comment>
<evidence type="ECO:0000313" key="6">
    <source>
        <dbReference type="Proteomes" id="UP000214596"/>
    </source>
</evidence>
<proteinExistence type="predicted"/>
<dbReference type="Pfam" id="PF01230">
    <property type="entry name" value="HIT"/>
    <property type="match status" value="1"/>
</dbReference>
<dbReference type="PROSITE" id="PS51084">
    <property type="entry name" value="HIT_2"/>
    <property type="match status" value="1"/>
</dbReference>
<evidence type="ECO:0000259" key="4">
    <source>
        <dbReference type="PROSITE" id="PS51084"/>
    </source>
</evidence>
<dbReference type="GO" id="GO:0009117">
    <property type="term" value="P:nucleotide metabolic process"/>
    <property type="evidence" value="ECO:0007669"/>
    <property type="project" value="TreeGrafter"/>
</dbReference>
<dbReference type="PANTHER" id="PTHR46648">
    <property type="entry name" value="HIT FAMILY PROTEIN 1"/>
    <property type="match status" value="1"/>
</dbReference>
<feature type="short sequence motif" description="Histidine triad motif" evidence="2 3">
    <location>
        <begin position="102"/>
        <end position="106"/>
    </location>
</feature>
<dbReference type="EMBL" id="NIXT01001120">
    <property type="protein sequence ID" value="OXE31549.1"/>
    <property type="molecule type" value="Genomic_DNA"/>
</dbReference>
<evidence type="ECO:0000256" key="2">
    <source>
        <dbReference type="PIRSR" id="PIRSR601310-3"/>
    </source>
</evidence>
<dbReference type="OMA" id="FGHILIC"/>
<evidence type="ECO:0000256" key="1">
    <source>
        <dbReference type="PIRSR" id="PIRSR601310-1"/>
    </source>
</evidence>
<dbReference type="InterPro" id="IPR036265">
    <property type="entry name" value="HIT-like_sf"/>
</dbReference>
<evidence type="ECO:0000313" key="5">
    <source>
        <dbReference type="EMBL" id="OXE31549.1"/>
    </source>
</evidence>
<dbReference type="PANTHER" id="PTHR46648:SF1">
    <property type="entry name" value="ADENOSINE 5'-MONOPHOSPHORAMIDASE HNT1"/>
    <property type="match status" value="1"/>
</dbReference>
<dbReference type="GO" id="GO:0003824">
    <property type="term" value="F:catalytic activity"/>
    <property type="evidence" value="ECO:0007669"/>
    <property type="project" value="InterPro"/>
</dbReference>
<dbReference type="Proteomes" id="UP000214596">
    <property type="component" value="Unassembled WGS sequence"/>
</dbReference>
<feature type="domain" description="HIT" evidence="4">
    <location>
        <begin position="9"/>
        <end position="117"/>
    </location>
</feature>
<dbReference type="Gene3D" id="3.30.428.10">
    <property type="entry name" value="HIT-like"/>
    <property type="match status" value="1"/>
</dbReference>